<evidence type="ECO:0000256" key="3">
    <source>
        <dbReference type="PROSITE-ProRule" id="PRU00169"/>
    </source>
</evidence>
<dbReference type="GO" id="GO:0000160">
    <property type="term" value="P:phosphorelay signal transduction system"/>
    <property type="evidence" value="ECO:0007669"/>
    <property type="project" value="InterPro"/>
</dbReference>
<evidence type="ECO:0000256" key="1">
    <source>
        <dbReference type="ARBA" id="ARBA00022553"/>
    </source>
</evidence>
<dbReference type="PANTHER" id="PTHR43214:SF43">
    <property type="entry name" value="TWO-COMPONENT RESPONSE REGULATOR"/>
    <property type="match status" value="1"/>
</dbReference>
<dbReference type="Proteomes" id="UP000004095">
    <property type="component" value="Unassembled WGS sequence"/>
</dbReference>
<dbReference type="SUPFAM" id="SSF52172">
    <property type="entry name" value="CheY-like"/>
    <property type="match status" value="1"/>
</dbReference>
<evidence type="ECO:0000313" key="6">
    <source>
        <dbReference type="EMBL" id="EAY31454.1"/>
    </source>
</evidence>
<gene>
    <name evidence="6" type="ORF">M23134_04287</name>
</gene>
<organism evidence="6 7">
    <name type="scientific">Microscilla marina ATCC 23134</name>
    <dbReference type="NCBI Taxonomy" id="313606"/>
    <lineage>
        <taxon>Bacteria</taxon>
        <taxon>Pseudomonadati</taxon>
        <taxon>Bacteroidota</taxon>
        <taxon>Cytophagia</taxon>
        <taxon>Cytophagales</taxon>
        <taxon>Microscillaceae</taxon>
        <taxon>Microscilla</taxon>
    </lineage>
</organism>
<proteinExistence type="predicted"/>
<feature type="domain" description="HTH luxR-type" evidence="4">
    <location>
        <begin position="146"/>
        <end position="211"/>
    </location>
</feature>
<comment type="caution">
    <text evidence="6">The sequence shown here is derived from an EMBL/GenBank/DDBJ whole genome shotgun (WGS) entry which is preliminary data.</text>
</comment>
<feature type="domain" description="Response regulatory" evidence="5">
    <location>
        <begin position="3"/>
        <end position="120"/>
    </location>
</feature>
<dbReference type="InterPro" id="IPR001789">
    <property type="entry name" value="Sig_transdc_resp-reg_receiver"/>
</dbReference>
<dbReference type="PANTHER" id="PTHR43214">
    <property type="entry name" value="TWO-COMPONENT RESPONSE REGULATOR"/>
    <property type="match status" value="1"/>
</dbReference>
<dbReference type="CDD" id="cd06170">
    <property type="entry name" value="LuxR_C_like"/>
    <property type="match status" value="1"/>
</dbReference>
<dbReference type="Gene3D" id="3.40.50.2300">
    <property type="match status" value="1"/>
</dbReference>
<evidence type="ECO:0000259" key="4">
    <source>
        <dbReference type="PROSITE" id="PS50043"/>
    </source>
</evidence>
<dbReference type="Pfam" id="PF00072">
    <property type="entry name" value="Response_reg"/>
    <property type="match status" value="1"/>
</dbReference>
<dbReference type="InterPro" id="IPR000792">
    <property type="entry name" value="Tscrpt_reg_LuxR_C"/>
</dbReference>
<evidence type="ECO:0000259" key="5">
    <source>
        <dbReference type="PROSITE" id="PS50110"/>
    </source>
</evidence>
<name>A1ZEE6_MICM2</name>
<dbReference type="OrthoDB" id="9797341at2"/>
<dbReference type="AlphaFoldDB" id="A1ZEE6"/>
<dbReference type="InterPro" id="IPR011006">
    <property type="entry name" value="CheY-like_superfamily"/>
</dbReference>
<dbReference type="eggNOG" id="COG2197">
    <property type="taxonomic scope" value="Bacteria"/>
</dbReference>
<dbReference type="PRINTS" id="PR00038">
    <property type="entry name" value="HTHLUXR"/>
</dbReference>
<keyword evidence="1 3" id="KW-0597">Phosphoprotein</keyword>
<dbReference type="InterPro" id="IPR039420">
    <property type="entry name" value="WalR-like"/>
</dbReference>
<evidence type="ECO:0000256" key="2">
    <source>
        <dbReference type="ARBA" id="ARBA00023125"/>
    </source>
</evidence>
<dbReference type="CDD" id="cd17535">
    <property type="entry name" value="REC_NarL-like"/>
    <property type="match status" value="1"/>
</dbReference>
<reference evidence="6 7" key="1">
    <citation type="submission" date="2007-01" db="EMBL/GenBank/DDBJ databases">
        <authorList>
            <person name="Haygood M."/>
            <person name="Podell S."/>
            <person name="Anderson C."/>
            <person name="Hopkinson B."/>
            <person name="Roe K."/>
            <person name="Barbeau K."/>
            <person name="Gaasterland T."/>
            <person name="Ferriera S."/>
            <person name="Johnson J."/>
            <person name="Kravitz S."/>
            <person name="Beeson K."/>
            <person name="Sutton G."/>
            <person name="Rogers Y.-H."/>
            <person name="Friedman R."/>
            <person name="Frazier M."/>
            <person name="Venter J.C."/>
        </authorList>
    </citation>
    <scope>NUCLEOTIDE SEQUENCE [LARGE SCALE GENOMIC DNA]</scope>
    <source>
        <strain evidence="6 7">ATCC 23134</strain>
    </source>
</reference>
<dbReference type="SUPFAM" id="SSF46894">
    <property type="entry name" value="C-terminal effector domain of the bipartite response regulators"/>
    <property type="match status" value="1"/>
</dbReference>
<evidence type="ECO:0000313" key="7">
    <source>
        <dbReference type="Proteomes" id="UP000004095"/>
    </source>
</evidence>
<accession>A1ZEE6</accession>
<dbReference type="Pfam" id="PF00196">
    <property type="entry name" value="GerE"/>
    <property type="match status" value="1"/>
</dbReference>
<protein>
    <submittedName>
        <fullName evidence="6">Two-component response regulator</fullName>
    </submittedName>
</protein>
<dbReference type="PROSITE" id="PS00622">
    <property type="entry name" value="HTH_LUXR_1"/>
    <property type="match status" value="1"/>
</dbReference>
<dbReference type="PROSITE" id="PS50043">
    <property type="entry name" value="HTH_LUXR_2"/>
    <property type="match status" value="1"/>
</dbReference>
<dbReference type="RefSeq" id="WP_002694036.1">
    <property type="nucleotide sequence ID" value="NZ_AAWS01000003.1"/>
</dbReference>
<dbReference type="SMART" id="SM00448">
    <property type="entry name" value="REC"/>
    <property type="match status" value="1"/>
</dbReference>
<feature type="modified residue" description="4-aspartylphosphate" evidence="3">
    <location>
        <position position="55"/>
    </location>
</feature>
<dbReference type="PROSITE" id="PS50110">
    <property type="entry name" value="RESPONSE_REGULATORY"/>
    <property type="match status" value="1"/>
</dbReference>
<dbReference type="GO" id="GO:0006355">
    <property type="term" value="P:regulation of DNA-templated transcription"/>
    <property type="evidence" value="ECO:0007669"/>
    <property type="project" value="InterPro"/>
</dbReference>
<dbReference type="InterPro" id="IPR016032">
    <property type="entry name" value="Sig_transdc_resp-reg_C-effctor"/>
</dbReference>
<dbReference type="EMBL" id="AAWS01000003">
    <property type="protein sequence ID" value="EAY31454.1"/>
    <property type="molecule type" value="Genomic_DNA"/>
</dbReference>
<dbReference type="InterPro" id="IPR058245">
    <property type="entry name" value="NreC/VraR/RcsB-like_REC"/>
</dbReference>
<keyword evidence="2" id="KW-0238">DNA-binding</keyword>
<dbReference type="GO" id="GO:0003677">
    <property type="term" value="F:DNA binding"/>
    <property type="evidence" value="ECO:0007669"/>
    <property type="project" value="UniProtKB-KW"/>
</dbReference>
<sequence>MITFYIVEDHTIVRQGLKQLLAKYAEMKVLAEFGVPDQIMDNLAKGERPDIVLCDINLPGMDGLALTEKIKQKYPDQKIIILTMHQKEFYVLKAFDAGADGYFHKDTEESELIMGIKKIYNGQKYFCQSVSQILINRLLDTKNSSGKTLLPTLTFREKEVLEQVVAGLGNREIGDKLCISTRTVENHRANILRKFGLKNTVELVKFAIENSLV</sequence>
<dbReference type="SMART" id="SM00421">
    <property type="entry name" value="HTH_LUXR"/>
    <property type="match status" value="1"/>
</dbReference>
<keyword evidence="7" id="KW-1185">Reference proteome</keyword>